<evidence type="ECO:0000313" key="2">
    <source>
        <dbReference type="EMBL" id="CZT15105.1"/>
    </source>
</evidence>
<dbReference type="InterPro" id="IPR012338">
    <property type="entry name" value="Beta-lactam/transpept-like"/>
</dbReference>
<dbReference type="Proteomes" id="UP000225277">
    <property type="component" value="Unassembled WGS sequence"/>
</dbReference>
<dbReference type="STRING" id="112498.A0A2D3UPY3"/>
<dbReference type="EMBL" id="FJUY01000001">
    <property type="protein sequence ID" value="CZT15105.1"/>
    <property type="molecule type" value="Genomic_DNA"/>
</dbReference>
<dbReference type="AlphaFoldDB" id="A0A2D3UPY3"/>
<dbReference type="SUPFAM" id="SSF56601">
    <property type="entry name" value="beta-lactamase/transpeptidase-like"/>
    <property type="match status" value="1"/>
</dbReference>
<dbReference type="InterPro" id="IPR001466">
    <property type="entry name" value="Beta-lactam-related"/>
</dbReference>
<organism evidence="2 3">
    <name type="scientific">Ramularia collo-cygni</name>
    <dbReference type="NCBI Taxonomy" id="112498"/>
    <lineage>
        <taxon>Eukaryota</taxon>
        <taxon>Fungi</taxon>
        <taxon>Dikarya</taxon>
        <taxon>Ascomycota</taxon>
        <taxon>Pezizomycotina</taxon>
        <taxon>Dothideomycetes</taxon>
        <taxon>Dothideomycetidae</taxon>
        <taxon>Mycosphaerellales</taxon>
        <taxon>Mycosphaerellaceae</taxon>
        <taxon>Ramularia</taxon>
    </lineage>
</organism>
<accession>A0A2D3UPY3</accession>
<reference evidence="2 3" key="1">
    <citation type="submission" date="2016-03" db="EMBL/GenBank/DDBJ databases">
        <authorList>
            <person name="Ploux O."/>
        </authorList>
    </citation>
    <scope>NUCLEOTIDE SEQUENCE [LARGE SCALE GENOMIC DNA]</scope>
    <source>
        <strain evidence="2 3">URUG2</strain>
    </source>
</reference>
<dbReference type="OrthoDB" id="552049at2759"/>
<dbReference type="Pfam" id="PF00144">
    <property type="entry name" value="Beta-lactamase"/>
    <property type="match status" value="1"/>
</dbReference>
<proteinExistence type="predicted"/>
<dbReference type="RefSeq" id="XP_023622002.1">
    <property type="nucleotide sequence ID" value="XM_023766234.1"/>
</dbReference>
<evidence type="ECO:0000259" key="1">
    <source>
        <dbReference type="Pfam" id="PF00144"/>
    </source>
</evidence>
<protein>
    <recommendedName>
        <fullName evidence="1">Beta-lactamase-related domain-containing protein</fullName>
    </recommendedName>
</protein>
<gene>
    <name evidence="2" type="ORF">RCC_01003</name>
</gene>
<evidence type="ECO:0000313" key="3">
    <source>
        <dbReference type="Proteomes" id="UP000225277"/>
    </source>
</evidence>
<keyword evidence="3" id="KW-1185">Reference proteome</keyword>
<feature type="domain" description="Beta-lactamase-related" evidence="1">
    <location>
        <begin position="5"/>
        <end position="125"/>
    </location>
</feature>
<dbReference type="GeneID" id="35596323"/>
<sequence>MGLAIVDGDNVTTKGYGFAKPPNVAATADTLWFTGSTTKAFVGAAAAGILVQDKEKYPDVKWSTPLSKLLPGDFLLSKDYETSHTTLEDAVSHRSGLPAHDLAYGWNNASSLDIIRKMRHLPLSQQNLAQSGNIAIQCGRALE</sequence>
<name>A0A2D3UPY3_9PEZI</name>
<dbReference type="Gene3D" id="3.40.710.10">
    <property type="entry name" value="DD-peptidase/beta-lactamase superfamily"/>
    <property type="match status" value="1"/>
</dbReference>